<dbReference type="SUPFAM" id="SSF160240">
    <property type="entry name" value="Cation efflux protein cytoplasmic domain-like"/>
    <property type="match status" value="1"/>
</dbReference>
<feature type="transmembrane region" description="Helical" evidence="7">
    <location>
        <begin position="188"/>
        <end position="205"/>
    </location>
</feature>
<accession>A0A923RSF9</accession>
<proteinExistence type="inferred from homology"/>
<dbReference type="GO" id="GO:0016020">
    <property type="term" value="C:membrane"/>
    <property type="evidence" value="ECO:0007669"/>
    <property type="project" value="UniProtKB-SubCell"/>
</dbReference>
<organism evidence="10 11">
    <name type="scientific">Roseburia zhanii</name>
    <dbReference type="NCBI Taxonomy" id="2763064"/>
    <lineage>
        <taxon>Bacteria</taxon>
        <taxon>Bacillati</taxon>
        <taxon>Bacillota</taxon>
        <taxon>Clostridia</taxon>
        <taxon>Lachnospirales</taxon>
        <taxon>Lachnospiraceae</taxon>
        <taxon>Roseburia</taxon>
    </lineage>
</organism>
<evidence type="ECO:0000259" key="8">
    <source>
        <dbReference type="Pfam" id="PF01545"/>
    </source>
</evidence>
<dbReference type="PANTHER" id="PTHR43840">
    <property type="entry name" value="MITOCHONDRIAL METAL TRANSPORTER 1-RELATED"/>
    <property type="match status" value="1"/>
</dbReference>
<keyword evidence="3" id="KW-0813">Transport</keyword>
<dbReference type="PANTHER" id="PTHR43840:SF15">
    <property type="entry name" value="MITOCHONDRIAL METAL TRANSPORTER 1-RELATED"/>
    <property type="match status" value="1"/>
</dbReference>
<dbReference type="GO" id="GO:0008324">
    <property type="term" value="F:monoatomic cation transmembrane transporter activity"/>
    <property type="evidence" value="ECO:0007669"/>
    <property type="project" value="InterPro"/>
</dbReference>
<reference evidence="10" key="1">
    <citation type="submission" date="2020-08" db="EMBL/GenBank/DDBJ databases">
        <title>Genome public.</title>
        <authorList>
            <person name="Liu C."/>
            <person name="Sun Q."/>
        </authorList>
    </citation>
    <scope>NUCLEOTIDE SEQUENCE</scope>
    <source>
        <strain evidence="10">BX1005</strain>
    </source>
</reference>
<feature type="transmembrane region" description="Helical" evidence="7">
    <location>
        <begin position="43"/>
        <end position="64"/>
    </location>
</feature>
<feature type="domain" description="Cation efflux protein cytoplasmic" evidence="9">
    <location>
        <begin position="218"/>
        <end position="294"/>
    </location>
</feature>
<dbReference type="NCBIfam" id="TIGR01297">
    <property type="entry name" value="CDF"/>
    <property type="match status" value="1"/>
</dbReference>
<dbReference type="EMBL" id="JACOPH010000001">
    <property type="protein sequence ID" value="MBC5712705.1"/>
    <property type="molecule type" value="Genomic_DNA"/>
</dbReference>
<dbReference type="FunFam" id="1.20.1510.10:FF:000006">
    <property type="entry name" value="Divalent cation efflux transporter"/>
    <property type="match status" value="1"/>
</dbReference>
<dbReference type="SUPFAM" id="SSF161111">
    <property type="entry name" value="Cation efflux protein transmembrane domain-like"/>
    <property type="match status" value="1"/>
</dbReference>
<comment type="subcellular location">
    <subcellularLocation>
        <location evidence="1">Membrane</location>
        <topology evidence="1">Multi-pass membrane protein</topology>
    </subcellularLocation>
</comment>
<dbReference type="InterPro" id="IPR050291">
    <property type="entry name" value="CDF_Transporter"/>
</dbReference>
<evidence type="ECO:0000256" key="2">
    <source>
        <dbReference type="ARBA" id="ARBA00008114"/>
    </source>
</evidence>
<dbReference type="InterPro" id="IPR027470">
    <property type="entry name" value="Cation_efflux_CTD"/>
</dbReference>
<keyword evidence="11" id="KW-1185">Reference proteome</keyword>
<feature type="transmembrane region" description="Helical" evidence="7">
    <location>
        <begin position="12"/>
        <end position="37"/>
    </location>
</feature>
<dbReference type="InterPro" id="IPR058533">
    <property type="entry name" value="Cation_efflux_TM"/>
</dbReference>
<gene>
    <name evidence="10" type="ORF">H8S17_00520</name>
</gene>
<evidence type="ECO:0000256" key="7">
    <source>
        <dbReference type="SAM" id="Phobius"/>
    </source>
</evidence>
<feature type="transmembrane region" description="Helical" evidence="7">
    <location>
        <begin position="121"/>
        <end position="142"/>
    </location>
</feature>
<dbReference type="Pfam" id="PF16916">
    <property type="entry name" value="ZT_dimer"/>
    <property type="match status" value="1"/>
</dbReference>
<evidence type="ECO:0000256" key="5">
    <source>
        <dbReference type="ARBA" id="ARBA00022989"/>
    </source>
</evidence>
<evidence type="ECO:0000256" key="6">
    <source>
        <dbReference type="ARBA" id="ARBA00023136"/>
    </source>
</evidence>
<dbReference type="Gene3D" id="1.20.1510.10">
    <property type="entry name" value="Cation efflux protein transmembrane domain"/>
    <property type="match status" value="1"/>
</dbReference>
<evidence type="ECO:0000313" key="10">
    <source>
        <dbReference type="EMBL" id="MBC5712705.1"/>
    </source>
</evidence>
<comment type="similarity">
    <text evidence="2">Belongs to the cation diffusion facilitator (CDF) transporter (TC 2.A.4) family.</text>
</comment>
<keyword evidence="5 7" id="KW-1133">Transmembrane helix</keyword>
<feature type="domain" description="Cation efflux protein transmembrane" evidence="8">
    <location>
        <begin position="18"/>
        <end position="211"/>
    </location>
</feature>
<dbReference type="Pfam" id="PF01545">
    <property type="entry name" value="Cation_efflux"/>
    <property type="match status" value="1"/>
</dbReference>
<evidence type="ECO:0000256" key="3">
    <source>
        <dbReference type="ARBA" id="ARBA00022448"/>
    </source>
</evidence>
<name>A0A923RSF9_9FIRM</name>
<evidence type="ECO:0000256" key="4">
    <source>
        <dbReference type="ARBA" id="ARBA00022692"/>
    </source>
</evidence>
<dbReference type="InterPro" id="IPR027469">
    <property type="entry name" value="Cation_efflux_TMD_sf"/>
</dbReference>
<dbReference type="AlphaFoldDB" id="A0A923RSF9"/>
<protein>
    <submittedName>
        <fullName evidence="10">Cation transporter</fullName>
    </submittedName>
</protein>
<evidence type="ECO:0000256" key="1">
    <source>
        <dbReference type="ARBA" id="ARBA00004141"/>
    </source>
</evidence>
<dbReference type="InterPro" id="IPR002524">
    <property type="entry name" value="Cation_efflux"/>
</dbReference>
<comment type="caution">
    <text evidence="10">The sequence shown here is derived from an EMBL/GenBank/DDBJ whole genome shotgun (WGS) entry which is preliminary data.</text>
</comment>
<dbReference type="InterPro" id="IPR036837">
    <property type="entry name" value="Cation_efflux_CTD_sf"/>
</dbReference>
<evidence type="ECO:0000313" key="11">
    <source>
        <dbReference type="Proteomes" id="UP000606720"/>
    </source>
</evidence>
<feature type="transmembrane region" description="Helical" evidence="7">
    <location>
        <begin position="85"/>
        <end position="109"/>
    </location>
</feature>
<feature type="transmembrane region" description="Helical" evidence="7">
    <location>
        <begin position="163"/>
        <end position="182"/>
    </location>
</feature>
<evidence type="ECO:0000259" key="9">
    <source>
        <dbReference type="Pfam" id="PF16916"/>
    </source>
</evidence>
<sequence length="309" mass="33954">MNTSGKNDFTKIANRVSFVSIIGNVILSVLKLLAGIIAHSSAMISDAIHSASDVFSTIIVIIGIKVSSKESDKEHPYGHERLECVAALVLAMVLFITGLGIGAGAWRNILQGNYETLEVPGVLALAAAVLSILSKEAMFWYTRFYAKRIDSSALMADAWHHRSDAFSSVGALIGIAGARLGYPIMDSIASLVIFVFIIKAGYDIFKDAVDKMVDHSCDEETERKLAACVMEHKDVLGIDLLQTRMFGNKWYVDVEISVDGSFTLQRAHQIAEDVHNRMEEKFPKVKHIMVHVNPAEIHKTEKGSSKYAD</sequence>
<dbReference type="Proteomes" id="UP000606720">
    <property type="component" value="Unassembled WGS sequence"/>
</dbReference>
<keyword evidence="6 7" id="KW-0472">Membrane</keyword>
<dbReference type="Gene3D" id="3.30.70.1350">
    <property type="entry name" value="Cation efflux protein, cytoplasmic domain"/>
    <property type="match status" value="1"/>
</dbReference>
<keyword evidence="4 7" id="KW-0812">Transmembrane</keyword>